<dbReference type="Pfam" id="PF05136">
    <property type="entry name" value="Phage_portal_2"/>
    <property type="match status" value="1"/>
</dbReference>
<keyword evidence="3" id="KW-1185">Reference proteome</keyword>
<feature type="region of interest" description="Disordered" evidence="1">
    <location>
        <begin position="522"/>
        <end position="551"/>
    </location>
</feature>
<evidence type="ECO:0000313" key="3">
    <source>
        <dbReference type="Proteomes" id="UP001274321"/>
    </source>
</evidence>
<accession>A0ABU4RND1</accession>
<dbReference type="EMBL" id="JAXAFJ010000005">
    <property type="protein sequence ID" value="MDX6806324.1"/>
    <property type="molecule type" value="Genomic_DNA"/>
</dbReference>
<dbReference type="InterPro" id="IPR006429">
    <property type="entry name" value="Phage_lambda_portal"/>
</dbReference>
<sequence>MVEAKPRYRVPARSARDVEPLARPNRPTARYLRPDRSGILGMRRAVTRDAKVDVLEAAERASALALDFMQNSGWLAGAADQIISDTIGTELKLNARPDLAALGYTEEERSAWCRIVEAQWRRYAWNPAECDLAGKSTVAEMLDAVVRHYLAYGEAFGVFDYLTVRRRRTLGLETGTKVSLVAPHRLPRTTREFEGLEQGIYHDALGRAQFYGFRRRESGIDVESAVPARDVVHLMDRGDNPGSPRGISVMAPVLRVMSQSDQLADATLATALLQTIFAATIKSPEPSADAFGAIQTLADTEMPDGFEDGPVAWADYVGALQQDLIGVWDQRINALKSGGVNLSDTARIAHIGPGEELQFLTAQTPGSNYLPFSKNLQQEVARRLGITLESYSMDHTGASYSSVRMGISSIWPIVMRRRERIAAPFAQAVYERWLEESIAEGRIPMKGGYQAFLANRQRVVWAEWQGPAKPTADDYKSAMASKLRLETGLSSLADECAEYGRDWEENATQIEREMAALAKRGIPHPFGRSTGGAGPNGMAADGNRQPAKEEA</sequence>
<protein>
    <submittedName>
        <fullName evidence="2">Phage portal protein</fullName>
    </submittedName>
</protein>
<proteinExistence type="predicted"/>
<dbReference type="RefSeq" id="WP_319844456.1">
    <property type="nucleotide sequence ID" value="NZ_JAXAFJ010000005.1"/>
</dbReference>
<evidence type="ECO:0000313" key="2">
    <source>
        <dbReference type="EMBL" id="MDX6806324.1"/>
    </source>
</evidence>
<dbReference type="Proteomes" id="UP001274321">
    <property type="component" value="Unassembled WGS sequence"/>
</dbReference>
<organism evidence="2 3">
    <name type="scientific">Terrihabitans rhizophilus</name>
    <dbReference type="NCBI Taxonomy" id="3092662"/>
    <lineage>
        <taxon>Bacteria</taxon>
        <taxon>Pseudomonadati</taxon>
        <taxon>Pseudomonadota</taxon>
        <taxon>Alphaproteobacteria</taxon>
        <taxon>Hyphomicrobiales</taxon>
        <taxon>Terrihabitans</taxon>
    </lineage>
</organism>
<gene>
    <name evidence="2" type="ORF">SCD90_09620</name>
</gene>
<name>A0ABU4RND1_9HYPH</name>
<reference evidence="2 3" key="1">
    <citation type="submission" date="2023-11" db="EMBL/GenBank/DDBJ databases">
        <authorList>
            <person name="Bao R."/>
        </authorList>
    </citation>
    <scope>NUCLEOTIDE SEQUENCE [LARGE SCALE GENOMIC DNA]</scope>
    <source>
        <strain evidence="2 3">PJ23</strain>
    </source>
</reference>
<feature type="region of interest" description="Disordered" evidence="1">
    <location>
        <begin position="1"/>
        <end position="25"/>
    </location>
</feature>
<comment type="caution">
    <text evidence="2">The sequence shown here is derived from an EMBL/GenBank/DDBJ whole genome shotgun (WGS) entry which is preliminary data.</text>
</comment>
<dbReference type="NCBIfam" id="TIGR01539">
    <property type="entry name" value="portal_lambda"/>
    <property type="match status" value="1"/>
</dbReference>
<evidence type="ECO:0000256" key="1">
    <source>
        <dbReference type="SAM" id="MobiDB-lite"/>
    </source>
</evidence>